<keyword evidence="2" id="KW-1185">Reference proteome</keyword>
<dbReference type="EMBL" id="JBHRVD010000001">
    <property type="protein sequence ID" value="MFC3321529.1"/>
    <property type="molecule type" value="Genomic_DNA"/>
</dbReference>
<dbReference type="SUPFAM" id="SSF102198">
    <property type="entry name" value="Putative cyclase"/>
    <property type="match status" value="1"/>
</dbReference>
<dbReference type="PANTHER" id="PTHR34861">
    <property type="match status" value="1"/>
</dbReference>
<gene>
    <name evidence="1" type="ORF">ACFOJ9_07030</name>
</gene>
<dbReference type="RefSeq" id="WP_378977961.1">
    <property type="nucleotide sequence ID" value="NZ_JBHRVD010000001.1"/>
</dbReference>
<protein>
    <submittedName>
        <fullName evidence="1">Cyclase family protein</fullName>
        <ecNumber evidence="1">3.5.-.-</ecNumber>
    </submittedName>
</protein>
<dbReference type="InterPro" id="IPR037175">
    <property type="entry name" value="KFase_sf"/>
</dbReference>
<proteinExistence type="predicted"/>
<keyword evidence="1" id="KW-0378">Hydrolase</keyword>
<dbReference type="Gene3D" id="3.50.30.50">
    <property type="entry name" value="Putative cyclase"/>
    <property type="match status" value="1"/>
</dbReference>
<reference evidence="2" key="1">
    <citation type="journal article" date="2019" name="Int. J. Syst. Evol. Microbiol.">
        <title>The Global Catalogue of Microorganisms (GCM) 10K type strain sequencing project: providing services to taxonomists for standard genome sequencing and annotation.</title>
        <authorList>
            <consortium name="The Broad Institute Genomics Platform"/>
            <consortium name="The Broad Institute Genome Sequencing Center for Infectious Disease"/>
            <person name="Wu L."/>
            <person name="Ma J."/>
        </authorList>
    </citation>
    <scope>NUCLEOTIDE SEQUENCE [LARGE SCALE GENOMIC DNA]</scope>
    <source>
        <strain evidence="2">ICMP 19515</strain>
    </source>
</reference>
<name>A0ABV7MK33_9HYPH</name>
<comment type="caution">
    <text evidence="1">The sequence shown here is derived from an EMBL/GenBank/DDBJ whole genome shotgun (WGS) entry which is preliminary data.</text>
</comment>
<dbReference type="PANTHER" id="PTHR34861:SF10">
    <property type="entry name" value="CYCLASE"/>
    <property type="match status" value="1"/>
</dbReference>
<dbReference type="InterPro" id="IPR007325">
    <property type="entry name" value="KFase/CYL"/>
</dbReference>
<dbReference type="EC" id="3.5.-.-" evidence="1"/>
<dbReference type="Proteomes" id="UP001595648">
    <property type="component" value="Unassembled WGS sequence"/>
</dbReference>
<evidence type="ECO:0000313" key="2">
    <source>
        <dbReference type="Proteomes" id="UP001595648"/>
    </source>
</evidence>
<accession>A0ABV7MK33</accession>
<sequence>MCMACYVDEAMKSRIIAYNAEFHKVTKSPYGSDDEIGMLNLIDAESRSAIMSRTDPSKVFDLSVDHFIGMPGWFGAGDQPYQIWMTHTPQGEIVANAMGVTPEANKLVGYSGDAISMYTHCGTHIDTFNHFGYNGEIFNGFTAQDHLGSRAWQKCGPEKYPPIFARGILLDVAALHGVDTLPPSHPIGKADIEGCLKKQGLSIKPGDVVLLRTGQMLLWPDKAFASNTPGLNREGAEYLAKHGVIMIGADNLTLEQTPSAHQENFFPVHTYLLAEAGVPILEMAQLEELAAEKVYEFAFFGACIKLRGATGTPMRPVAMPLR</sequence>
<dbReference type="Pfam" id="PF04199">
    <property type="entry name" value="Cyclase"/>
    <property type="match status" value="1"/>
</dbReference>
<dbReference type="GO" id="GO:0016787">
    <property type="term" value="F:hydrolase activity"/>
    <property type="evidence" value="ECO:0007669"/>
    <property type="project" value="UniProtKB-KW"/>
</dbReference>
<evidence type="ECO:0000313" key="1">
    <source>
        <dbReference type="EMBL" id="MFC3321529.1"/>
    </source>
</evidence>
<organism evidence="1 2">
    <name type="scientific">Mesorhizobium cantuariense</name>
    <dbReference type="NCBI Taxonomy" id="1300275"/>
    <lineage>
        <taxon>Bacteria</taxon>
        <taxon>Pseudomonadati</taxon>
        <taxon>Pseudomonadota</taxon>
        <taxon>Alphaproteobacteria</taxon>
        <taxon>Hyphomicrobiales</taxon>
        <taxon>Phyllobacteriaceae</taxon>
        <taxon>Mesorhizobium</taxon>
    </lineage>
</organism>